<dbReference type="Proteomes" id="UP000217790">
    <property type="component" value="Unassembled WGS sequence"/>
</dbReference>
<dbReference type="OrthoDB" id="2879055at2759"/>
<evidence type="ECO:0000313" key="1">
    <source>
        <dbReference type="EMBL" id="PBK81876.1"/>
    </source>
</evidence>
<dbReference type="InParanoid" id="A0A2H3D2X5"/>
<dbReference type="EMBL" id="KZ293724">
    <property type="protein sequence ID" value="PBK81876.1"/>
    <property type="molecule type" value="Genomic_DNA"/>
</dbReference>
<gene>
    <name evidence="1" type="ORF">ARMGADRAFT_772127</name>
</gene>
<keyword evidence="2" id="KW-1185">Reference proteome</keyword>
<name>A0A2H3D2X5_ARMGA</name>
<evidence type="ECO:0000313" key="2">
    <source>
        <dbReference type="Proteomes" id="UP000217790"/>
    </source>
</evidence>
<proteinExistence type="predicted"/>
<sequence>MVLNKIGFGYEKIQSESSFNLEVKIVHNAALLMFESELWHDQTQVLAQAIAEVTCLAASNSRLGYSFPIHIVITDLYQTTFYTYYPSAKKMYLRRRFHVEDFGEECDVGGYPWEVHESQLLIMAPVRTSSFCCLPPSIDSGSRTGFVRFVDGRISRLCPGEDKPLP</sequence>
<reference evidence="2" key="1">
    <citation type="journal article" date="2017" name="Nat. Ecol. Evol.">
        <title>Genome expansion and lineage-specific genetic innovations in the forest pathogenic fungi Armillaria.</title>
        <authorList>
            <person name="Sipos G."/>
            <person name="Prasanna A.N."/>
            <person name="Walter M.C."/>
            <person name="O'Connor E."/>
            <person name="Balint B."/>
            <person name="Krizsan K."/>
            <person name="Kiss B."/>
            <person name="Hess J."/>
            <person name="Varga T."/>
            <person name="Slot J."/>
            <person name="Riley R."/>
            <person name="Boka B."/>
            <person name="Rigling D."/>
            <person name="Barry K."/>
            <person name="Lee J."/>
            <person name="Mihaltcheva S."/>
            <person name="LaButti K."/>
            <person name="Lipzen A."/>
            <person name="Waldron R."/>
            <person name="Moloney N.M."/>
            <person name="Sperisen C."/>
            <person name="Kredics L."/>
            <person name="Vagvoelgyi C."/>
            <person name="Patrignani A."/>
            <person name="Fitzpatrick D."/>
            <person name="Nagy I."/>
            <person name="Doyle S."/>
            <person name="Anderson J.B."/>
            <person name="Grigoriev I.V."/>
            <person name="Gueldener U."/>
            <person name="Muensterkoetter M."/>
            <person name="Nagy L.G."/>
        </authorList>
    </citation>
    <scope>NUCLEOTIDE SEQUENCE [LARGE SCALE GENOMIC DNA]</scope>
    <source>
        <strain evidence="2">Ar21-2</strain>
    </source>
</reference>
<accession>A0A2H3D2X5</accession>
<dbReference type="AlphaFoldDB" id="A0A2H3D2X5"/>
<protein>
    <submittedName>
        <fullName evidence="1">Uncharacterized protein</fullName>
    </submittedName>
</protein>
<organism evidence="1 2">
    <name type="scientific">Armillaria gallica</name>
    <name type="common">Bulbous honey fungus</name>
    <name type="synonym">Armillaria bulbosa</name>
    <dbReference type="NCBI Taxonomy" id="47427"/>
    <lineage>
        <taxon>Eukaryota</taxon>
        <taxon>Fungi</taxon>
        <taxon>Dikarya</taxon>
        <taxon>Basidiomycota</taxon>
        <taxon>Agaricomycotina</taxon>
        <taxon>Agaricomycetes</taxon>
        <taxon>Agaricomycetidae</taxon>
        <taxon>Agaricales</taxon>
        <taxon>Marasmiineae</taxon>
        <taxon>Physalacriaceae</taxon>
        <taxon>Armillaria</taxon>
    </lineage>
</organism>